<dbReference type="PANTHER" id="PTHR43052">
    <property type="match status" value="1"/>
</dbReference>
<dbReference type="GO" id="GO:0005524">
    <property type="term" value="F:ATP binding"/>
    <property type="evidence" value="ECO:0007669"/>
    <property type="project" value="UniProtKB-KW"/>
</dbReference>
<reference evidence="12 13" key="1">
    <citation type="journal article" date="2016" name="Nat. Commun.">
        <title>Thousands of microbial genomes shed light on interconnected biogeochemical processes in an aquifer system.</title>
        <authorList>
            <person name="Anantharaman K."/>
            <person name="Brown C.T."/>
            <person name="Hug L.A."/>
            <person name="Sharon I."/>
            <person name="Castelle C.J."/>
            <person name="Probst A.J."/>
            <person name="Thomas B.C."/>
            <person name="Singh A."/>
            <person name="Wilkins M.J."/>
            <person name="Karaoz U."/>
            <person name="Brodie E.L."/>
            <person name="Williams K.H."/>
            <person name="Hubbard S.S."/>
            <person name="Banfield J.F."/>
        </authorList>
    </citation>
    <scope>NUCLEOTIDE SEQUENCE [LARGE SCALE GENOMIC DNA]</scope>
</reference>
<dbReference type="PANTHER" id="PTHR43052:SF1">
    <property type="entry name" value="TRNA-5-TAURINOMETHYLURIDINE 2-SULFURTRANSFERASE"/>
    <property type="match status" value="1"/>
</dbReference>
<evidence type="ECO:0000256" key="2">
    <source>
        <dbReference type="ARBA" id="ARBA00022555"/>
    </source>
</evidence>
<dbReference type="EMBL" id="MFLC01000002">
    <property type="protein sequence ID" value="OGG55403.1"/>
    <property type="molecule type" value="Genomic_DNA"/>
</dbReference>
<dbReference type="SUPFAM" id="SSF52402">
    <property type="entry name" value="Adenine nucleotide alpha hydrolases-like"/>
    <property type="match status" value="1"/>
</dbReference>
<keyword evidence="8" id="KW-1015">Disulfide bond</keyword>
<dbReference type="InterPro" id="IPR046885">
    <property type="entry name" value="MnmA-like_C"/>
</dbReference>
<dbReference type="GO" id="GO:0000049">
    <property type="term" value="F:tRNA binding"/>
    <property type="evidence" value="ECO:0007669"/>
    <property type="project" value="UniProtKB-KW"/>
</dbReference>
<keyword evidence="2" id="KW-0820">tRNA-binding</keyword>
<evidence type="ECO:0000313" key="13">
    <source>
        <dbReference type="Proteomes" id="UP000177659"/>
    </source>
</evidence>
<keyword evidence="4" id="KW-0819">tRNA processing</keyword>
<keyword evidence="7" id="KW-0694">RNA-binding</keyword>
<dbReference type="NCBIfam" id="NF001138">
    <property type="entry name" value="PRK00143.1"/>
    <property type="match status" value="1"/>
</dbReference>
<dbReference type="Pfam" id="PF20259">
    <property type="entry name" value="tRNA_Me_trans_M"/>
    <property type="match status" value="1"/>
</dbReference>
<keyword evidence="5" id="KW-0547">Nucleotide-binding</keyword>
<dbReference type="InterPro" id="IPR004506">
    <property type="entry name" value="MnmA-like"/>
</dbReference>
<evidence type="ECO:0000256" key="3">
    <source>
        <dbReference type="ARBA" id="ARBA00022679"/>
    </source>
</evidence>
<dbReference type="EC" id="2.8.1.13" evidence="1"/>
<evidence type="ECO:0000256" key="8">
    <source>
        <dbReference type="ARBA" id="ARBA00023157"/>
    </source>
</evidence>
<evidence type="ECO:0000256" key="6">
    <source>
        <dbReference type="ARBA" id="ARBA00022840"/>
    </source>
</evidence>
<dbReference type="Pfam" id="PF03054">
    <property type="entry name" value="tRNA_Me_trans"/>
    <property type="match status" value="1"/>
</dbReference>
<evidence type="ECO:0000256" key="7">
    <source>
        <dbReference type="ARBA" id="ARBA00022884"/>
    </source>
</evidence>
<comment type="catalytic activity">
    <reaction evidence="9">
        <text>S-sulfanyl-L-cysteinyl-[protein] + uridine(34) in tRNA + AH2 + ATP = 2-thiouridine(34) in tRNA + L-cysteinyl-[protein] + A + AMP + diphosphate + H(+)</text>
        <dbReference type="Rhea" id="RHEA:47032"/>
        <dbReference type="Rhea" id="RHEA-COMP:10131"/>
        <dbReference type="Rhea" id="RHEA-COMP:11726"/>
        <dbReference type="Rhea" id="RHEA-COMP:11727"/>
        <dbReference type="Rhea" id="RHEA-COMP:11728"/>
        <dbReference type="ChEBI" id="CHEBI:13193"/>
        <dbReference type="ChEBI" id="CHEBI:15378"/>
        <dbReference type="ChEBI" id="CHEBI:17499"/>
        <dbReference type="ChEBI" id="CHEBI:29950"/>
        <dbReference type="ChEBI" id="CHEBI:30616"/>
        <dbReference type="ChEBI" id="CHEBI:33019"/>
        <dbReference type="ChEBI" id="CHEBI:61963"/>
        <dbReference type="ChEBI" id="CHEBI:65315"/>
        <dbReference type="ChEBI" id="CHEBI:87170"/>
        <dbReference type="ChEBI" id="CHEBI:456215"/>
        <dbReference type="EC" id="2.8.1.13"/>
    </reaction>
</comment>
<evidence type="ECO:0000256" key="4">
    <source>
        <dbReference type="ARBA" id="ARBA00022694"/>
    </source>
</evidence>
<dbReference type="Gene3D" id="2.40.30.10">
    <property type="entry name" value="Translation factors"/>
    <property type="match status" value="1"/>
</dbReference>
<name>A0A1F6D1T6_9BACT</name>
<dbReference type="Gene3D" id="2.30.30.280">
    <property type="entry name" value="Adenine nucleotide alpha hydrolases-like domains"/>
    <property type="match status" value="1"/>
</dbReference>
<evidence type="ECO:0000256" key="1">
    <source>
        <dbReference type="ARBA" id="ARBA00011949"/>
    </source>
</evidence>
<dbReference type="Gene3D" id="3.40.50.620">
    <property type="entry name" value="HUPs"/>
    <property type="match status" value="1"/>
</dbReference>
<dbReference type="Pfam" id="PF20258">
    <property type="entry name" value="tRNA_Me_trans_C"/>
    <property type="match status" value="1"/>
</dbReference>
<dbReference type="CDD" id="cd01998">
    <property type="entry name" value="MnmA_TRMU-like"/>
    <property type="match status" value="1"/>
</dbReference>
<dbReference type="GO" id="GO:0103016">
    <property type="term" value="F:tRNA-uridine 2-sulfurtransferase activity"/>
    <property type="evidence" value="ECO:0007669"/>
    <property type="project" value="UniProtKB-EC"/>
</dbReference>
<evidence type="ECO:0000259" key="10">
    <source>
        <dbReference type="Pfam" id="PF20258"/>
    </source>
</evidence>
<organism evidence="12 13">
    <name type="scientific">Candidatus Kaiserbacteria bacterium RIFCSPHIGHO2_02_FULL_49_11</name>
    <dbReference type="NCBI Taxonomy" id="1798489"/>
    <lineage>
        <taxon>Bacteria</taxon>
        <taxon>Candidatus Kaiseribacteriota</taxon>
    </lineage>
</organism>
<dbReference type="InterPro" id="IPR014729">
    <property type="entry name" value="Rossmann-like_a/b/a_fold"/>
</dbReference>
<keyword evidence="3" id="KW-0808">Transferase</keyword>
<evidence type="ECO:0000313" key="12">
    <source>
        <dbReference type="EMBL" id="OGG55403.1"/>
    </source>
</evidence>
<accession>A0A1F6D1T6</accession>
<proteinExistence type="predicted"/>
<gene>
    <name evidence="12" type="ORF">A3D62_03420</name>
</gene>
<dbReference type="InterPro" id="IPR046884">
    <property type="entry name" value="MnmA-like_central"/>
</dbReference>
<evidence type="ECO:0000259" key="11">
    <source>
        <dbReference type="Pfam" id="PF20259"/>
    </source>
</evidence>
<dbReference type="NCBIfam" id="TIGR00420">
    <property type="entry name" value="trmU"/>
    <property type="match status" value="1"/>
</dbReference>
<feature type="domain" description="tRNA-specific 2-thiouridylase MnmA-like central" evidence="11">
    <location>
        <begin position="138"/>
        <end position="204"/>
    </location>
</feature>
<protein>
    <recommendedName>
        <fullName evidence="1">tRNA-uridine 2-sulfurtransferase</fullName>
        <ecNumber evidence="1">2.8.1.13</ecNumber>
    </recommendedName>
</protein>
<evidence type="ECO:0000256" key="5">
    <source>
        <dbReference type="ARBA" id="ARBA00022741"/>
    </source>
</evidence>
<dbReference type="InterPro" id="IPR051305">
    <property type="entry name" value="tRNA_2-thiouridylase_MnmA"/>
</dbReference>
<comment type="caution">
    <text evidence="12">The sequence shown here is derived from an EMBL/GenBank/DDBJ whole genome shotgun (WGS) entry which is preliminary data.</text>
</comment>
<sequence length="287" mass="32541">MTLDLETEYKREVADYLVEEYRKGYTPNPDVMCNKHIKFGGFFDWAMKQGADYVATGHYAQNQLSTLNFQLLTSKDTVKDQTYFLWTLTQEQLRHTLFPVGGYTKKEVRALARKFNLPTAGKKDSQGICFLGDVDMREFLKHFIDTEKGEIINPKGRHVGWHEGAVLYTLGQRHGFLIDEKTAERSPYYVVEKDPISNVLTVSHDPKDPEFTKDMVELMSINWVEGLPPKQGKIYQARFRHQGALHACTLADAGTSVCFREPQHGLAHGQSIVLYDGETCLGGGIVS</sequence>
<dbReference type="GO" id="GO:0008033">
    <property type="term" value="P:tRNA processing"/>
    <property type="evidence" value="ECO:0007669"/>
    <property type="project" value="UniProtKB-KW"/>
</dbReference>
<feature type="domain" description="tRNA-specific 2-thiouridylase MnmA-like C-terminal" evidence="10">
    <location>
        <begin position="218"/>
        <end position="286"/>
    </location>
</feature>
<keyword evidence="6" id="KW-0067">ATP-binding</keyword>
<dbReference type="InterPro" id="IPR023382">
    <property type="entry name" value="MnmA-like_central_sf"/>
</dbReference>
<evidence type="ECO:0000256" key="9">
    <source>
        <dbReference type="ARBA" id="ARBA00051542"/>
    </source>
</evidence>
<dbReference type="AlphaFoldDB" id="A0A1F6D1T6"/>
<dbReference type="Proteomes" id="UP000177659">
    <property type="component" value="Unassembled WGS sequence"/>
</dbReference>